<dbReference type="InterPro" id="IPR011993">
    <property type="entry name" value="PH-like_dom_sf"/>
</dbReference>
<dbReference type="PANTHER" id="PTHR14309">
    <property type="entry name" value="EXPRESSED PROTEIN"/>
    <property type="match status" value="1"/>
</dbReference>
<reference evidence="4" key="1">
    <citation type="submission" date="2019-08" db="EMBL/GenBank/DDBJ databases">
        <title>The improved chromosome-level genome for the pearl oyster Pinctada fucata martensii using PacBio sequencing and Hi-C.</title>
        <authorList>
            <person name="Zheng Z."/>
        </authorList>
    </citation>
    <scope>NUCLEOTIDE SEQUENCE</scope>
    <source>
        <strain evidence="4">ZZ-2019</strain>
        <tissue evidence="4">Adductor muscle</tissue>
    </source>
</reference>
<evidence type="ECO:0000259" key="3">
    <source>
        <dbReference type="PROSITE" id="PS50003"/>
    </source>
</evidence>
<dbReference type="AlphaFoldDB" id="A0AA88YHF3"/>
<comment type="subcellular location">
    <subcellularLocation>
        <location evidence="1">Membrane</location>
    </subcellularLocation>
</comment>
<sequence length="158" mass="18485">MSLQTSDDDVVIIKAGYIFRQKTFFRKWKKSWLVVCLGGAVRVYRNRNSKKPQKSYNIKQDCIVIKTGRQCHYLLPPNGVDSQGLIELVLTGDRAVKLCGQDPEIAMMWLHAFQRAQSDKELPTPRWERRNLNKEEVLNLEHKSCWYACCRNNKIEEL</sequence>
<gene>
    <name evidence="4" type="ORF">FSP39_019063</name>
</gene>
<dbReference type="Proteomes" id="UP001186944">
    <property type="component" value="Unassembled WGS sequence"/>
</dbReference>
<evidence type="ECO:0000313" key="4">
    <source>
        <dbReference type="EMBL" id="KAK3105180.1"/>
    </source>
</evidence>
<dbReference type="Gene3D" id="2.30.29.30">
    <property type="entry name" value="Pleckstrin-homology domain (PH domain)/Phosphotyrosine-binding domain (PTB)"/>
    <property type="match status" value="1"/>
</dbReference>
<dbReference type="PROSITE" id="PS50003">
    <property type="entry name" value="PH_DOMAIN"/>
    <property type="match status" value="1"/>
</dbReference>
<dbReference type="GO" id="GO:0045595">
    <property type="term" value="P:regulation of cell differentiation"/>
    <property type="evidence" value="ECO:0007669"/>
    <property type="project" value="TreeGrafter"/>
</dbReference>
<evidence type="ECO:0000256" key="2">
    <source>
        <dbReference type="ARBA" id="ARBA00023136"/>
    </source>
</evidence>
<comment type="caution">
    <text evidence="4">The sequence shown here is derived from an EMBL/GenBank/DDBJ whole genome shotgun (WGS) entry which is preliminary data.</text>
</comment>
<dbReference type="Pfam" id="PF00169">
    <property type="entry name" value="PH"/>
    <property type="match status" value="1"/>
</dbReference>
<dbReference type="SMART" id="SM00233">
    <property type="entry name" value="PH"/>
    <property type="match status" value="1"/>
</dbReference>
<protein>
    <recommendedName>
        <fullName evidence="3">PH domain-containing protein</fullName>
    </recommendedName>
</protein>
<accession>A0AA88YHF3</accession>
<dbReference type="GO" id="GO:0016020">
    <property type="term" value="C:membrane"/>
    <property type="evidence" value="ECO:0007669"/>
    <property type="project" value="UniProtKB-SubCell"/>
</dbReference>
<dbReference type="PANTHER" id="PTHR14309:SF10">
    <property type="entry name" value="PH DOMAIN-CONTAINING PROTEIN"/>
    <property type="match status" value="1"/>
</dbReference>
<name>A0AA88YHF3_PINIB</name>
<proteinExistence type="predicted"/>
<evidence type="ECO:0000256" key="1">
    <source>
        <dbReference type="ARBA" id="ARBA00004370"/>
    </source>
</evidence>
<organism evidence="4 5">
    <name type="scientific">Pinctada imbricata</name>
    <name type="common">Atlantic pearl-oyster</name>
    <name type="synonym">Pinctada martensii</name>
    <dbReference type="NCBI Taxonomy" id="66713"/>
    <lineage>
        <taxon>Eukaryota</taxon>
        <taxon>Metazoa</taxon>
        <taxon>Spiralia</taxon>
        <taxon>Lophotrochozoa</taxon>
        <taxon>Mollusca</taxon>
        <taxon>Bivalvia</taxon>
        <taxon>Autobranchia</taxon>
        <taxon>Pteriomorphia</taxon>
        <taxon>Pterioida</taxon>
        <taxon>Pterioidea</taxon>
        <taxon>Pteriidae</taxon>
        <taxon>Pinctada</taxon>
    </lineage>
</organism>
<keyword evidence="5" id="KW-1185">Reference proteome</keyword>
<evidence type="ECO:0000313" key="5">
    <source>
        <dbReference type="Proteomes" id="UP001186944"/>
    </source>
</evidence>
<dbReference type="SUPFAM" id="SSF50729">
    <property type="entry name" value="PH domain-like"/>
    <property type="match status" value="1"/>
</dbReference>
<keyword evidence="2" id="KW-0472">Membrane</keyword>
<dbReference type="EMBL" id="VSWD01000004">
    <property type="protein sequence ID" value="KAK3105180.1"/>
    <property type="molecule type" value="Genomic_DNA"/>
</dbReference>
<feature type="domain" description="PH" evidence="3">
    <location>
        <begin position="11"/>
        <end position="118"/>
    </location>
</feature>
<dbReference type="InterPro" id="IPR001849">
    <property type="entry name" value="PH_domain"/>
</dbReference>
<dbReference type="InterPro" id="IPR039680">
    <property type="entry name" value="PLEKHB1/2"/>
</dbReference>